<keyword evidence="4" id="KW-0949">S-adenosyl-L-methionine</keyword>
<dbReference type="GO" id="GO:1905706">
    <property type="term" value="P:regulation of mitochondrial ATP synthesis coupled proton transport"/>
    <property type="evidence" value="ECO:0007669"/>
    <property type="project" value="TreeGrafter"/>
</dbReference>
<dbReference type="InterPro" id="IPR025789">
    <property type="entry name" value="DOT1_dom"/>
</dbReference>
<reference evidence="6" key="1">
    <citation type="submission" date="2020-12" db="EMBL/GenBank/DDBJ databases">
        <title>Metabolic potential, ecology and presence of endohyphal bacteria is reflected in genomic diversity of Mucoromycotina.</title>
        <authorList>
            <person name="Muszewska A."/>
            <person name="Okrasinska A."/>
            <person name="Steczkiewicz K."/>
            <person name="Drgas O."/>
            <person name="Orlowska M."/>
            <person name="Perlinska-Lenart U."/>
            <person name="Aleksandrzak-Piekarczyk T."/>
            <person name="Szatraj K."/>
            <person name="Zielenkiewicz U."/>
            <person name="Pilsyk S."/>
            <person name="Malc E."/>
            <person name="Mieczkowski P."/>
            <person name="Kruszewska J.S."/>
            <person name="Biernat P."/>
            <person name="Pawlowska J."/>
        </authorList>
    </citation>
    <scope>NUCLEOTIDE SEQUENCE</scope>
    <source>
        <strain evidence="6">WA0000067209</strain>
    </source>
</reference>
<accession>A0A8H7Q617</accession>
<organism evidence="6 7">
    <name type="scientific">Mortierella isabellina</name>
    <name type="common">Filamentous fungus</name>
    <name type="synonym">Umbelopsis isabellina</name>
    <dbReference type="NCBI Taxonomy" id="91625"/>
    <lineage>
        <taxon>Eukaryota</taxon>
        <taxon>Fungi</taxon>
        <taxon>Fungi incertae sedis</taxon>
        <taxon>Mucoromycota</taxon>
        <taxon>Mucoromycotina</taxon>
        <taxon>Umbelopsidomycetes</taxon>
        <taxon>Umbelopsidales</taxon>
        <taxon>Umbelopsidaceae</taxon>
        <taxon>Umbelopsis</taxon>
    </lineage>
</organism>
<dbReference type="GO" id="GO:0005739">
    <property type="term" value="C:mitochondrion"/>
    <property type="evidence" value="ECO:0007669"/>
    <property type="project" value="TreeGrafter"/>
</dbReference>
<dbReference type="GO" id="GO:0031151">
    <property type="term" value="F:histone H3K79 methyltransferase activity"/>
    <property type="evidence" value="ECO:0007669"/>
    <property type="project" value="InterPro"/>
</dbReference>
<feature type="domain" description="DOT1" evidence="5">
    <location>
        <begin position="44"/>
        <end position="165"/>
    </location>
</feature>
<dbReference type="OrthoDB" id="66144at2759"/>
<dbReference type="Gene3D" id="3.40.50.150">
    <property type="entry name" value="Vaccinia Virus protein VP39"/>
    <property type="match status" value="1"/>
</dbReference>
<dbReference type="AlphaFoldDB" id="A0A8H7Q617"/>
<sequence length="193" mass="22117">MESFEKVYNQSDDFHDDQEDMFPAYIDGVDTTCAPYCPSSASRIFKALRMANAQPSDHVLDMGSGDGRVCAAAISEFDVARAVGVETEQHLIEKSWQLARRVIPQDKLDRLSFIQGDFLANELKSTINDPRLTVIFLYLLPEFNHLYKDLLIEHFERGTRIVSLTFDLKDIPELTLQARDELEGIFIYQKSYQ</sequence>
<evidence type="ECO:0000256" key="2">
    <source>
        <dbReference type="ARBA" id="ARBA00022603"/>
    </source>
</evidence>
<dbReference type="SUPFAM" id="SSF53335">
    <property type="entry name" value="S-adenosyl-L-methionine-dependent methyltransferases"/>
    <property type="match status" value="1"/>
</dbReference>
<protein>
    <recommendedName>
        <fullName evidence="5">DOT1 domain-containing protein</fullName>
    </recommendedName>
</protein>
<keyword evidence="2" id="KW-0489">Methyltransferase</keyword>
<dbReference type="PANTHER" id="PTHR13610:SF11">
    <property type="entry name" value="METHYLTRANSFERASE DOMAIN-CONTAINING PROTEIN"/>
    <property type="match status" value="1"/>
</dbReference>
<dbReference type="InterPro" id="IPR029063">
    <property type="entry name" value="SAM-dependent_MTases_sf"/>
</dbReference>
<keyword evidence="3" id="KW-0808">Transferase</keyword>
<evidence type="ECO:0000259" key="5">
    <source>
        <dbReference type="Pfam" id="PF08123"/>
    </source>
</evidence>
<keyword evidence="7" id="KW-1185">Reference proteome</keyword>
<evidence type="ECO:0000256" key="3">
    <source>
        <dbReference type="ARBA" id="ARBA00022679"/>
    </source>
</evidence>
<comment type="caution">
    <text evidence="6">The sequence shown here is derived from an EMBL/GenBank/DDBJ whole genome shotgun (WGS) entry which is preliminary data.</text>
</comment>
<comment type="similarity">
    <text evidence="1">Belongs to the ANT/ATPSC lysine N-methyltransferase family.</text>
</comment>
<proteinExistence type="inferred from homology"/>
<gene>
    <name evidence="6" type="ORF">INT43_002408</name>
</gene>
<dbReference type="InterPro" id="IPR026170">
    <property type="entry name" value="FAM173A/B"/>
</dbReference>
<dbReference type="CDD" id="cd02440">
    <property type="entry name" value="AdoMet_MTases"/>
    <property type="match status" value="1"/>
</dbReference>
<dbReference type="EMBL" id="JAEPQZ010000001">
    <property type="protein sequence ID" value="KAG2185970.1"/>
    <property type="molecule type" value="Genomic_DNA"/>
</dbReference>
<dbReference type="PANTHER" id="PTHR13610">
    <property type="entry name" value="METHYLTRANSFERASE DOMAIN-CONTAINING PROTEIN"/>
    <property type="match status" value="1"/>
</dbReference>
<evidence type="ECO:0000256" key="4">
    <source>
        <dbReference type="ARBA" id="ARBA00022691"/>
    </source>
</evidence>
<evidence type="ECO:0000256" key="1">
    <source>
        <dbReference type="ARBA" id="ARBA00010633"/>
    </source>
</evidence>
<dbReference type="Pfam" id="PF08123">
    <property type="entry name" value="DOT1"/>
    <property type="match status" value="1"/>
</dbReference>
<evidence type="ECO:0000313" key="7">
    <source>
        <dbReference type="Proteomes" id="UP000654370"/>
    </source>
</evidence>
<name>A0A8H7Q617_MORIS</name>
<evidence type="ECO:0000313" key="6">
    <source>
        <dbReference type="EMBL" id="KAG2185970.1"/>
    </source>
</evidence>
<dbReference type="GO" id="GO:0032259">
    <property type="term" value="P:methylation"/>
    <property type="evidence" value="ECO:0007669"/>
    <property type="project" value="UniProtKB-KW"/>
</dbReference>
<dbReference type="Proteomes" id="UP000654370">
    <property type="component" value="Unassembled WGS sequence"/>
</dbReference>